<dbReference type="EMBL" id="FUKI01000148">
    <property type="protein sequence ID" value="SJM95511.1"/>
    <property type="molecule type" value="Genomic_DNA"/>
</dbReference>
<dbReference type="PROSITE" id="PS00630">
    <property type="entry name" value="IMP_2"/>
    <property type="match status" value="1"/>
</dbReference>
<comment type="similarity">
    <text evidence="3 9">Belongs to the inositol monophosphatase superfamily.</text>
</comment>
<feature type="binding site" evidence="8">
    <location>
        <position position="84"/>
    </location>
    <ligand>
        <name>Mg(2+)</name>
        <dbReference type="ChEBI" id="CHEBI:18420"/>
        <label>1</label>
        <note>catalytic</note>
    </ligand>
</feature>
<gene>
    <name evidence="10" type="ORF">CRENPOLYSF1_70048</name>
</gene>
<dbReference type="RefSeq" id="WP_087144825.1">
    <property type="nucleotide sequence ID" value="NZ_FUKI01000148.1"/>
</dbReference>
<keyword evidence="6" id="KW-0805">Transcription regulation</keyword>
<feature type="binding site" evidence="8">
    <location>
        <position position="67"/>
    </location>
    <ligand>
        <name>Mg(2+)</name>
        <dbReference type="ChEBI" id="CHEBI:18420"/>
        <label>1</label>
        <note>catalytic</note>
    </ligand>
</feature>
<dbReference type="PANTHER" id="PTHR20854">
    <property type="entry name" value="INOSITOL MONOPHOSPHATASE"/>
    <property type="match status" value="1"/>
</dbReference>
<dbReference type="PRINTS" id="PR01959">
    <property type="entry name" value="SBIMPHPHTASE"/>
</dbReference>
<dbReference type="CDD" id="cd01639">
    <property type="entry name" value="IMPase"/>
    <property type="match status" value="1"/>
</dbReference>
<evidence type="ECO:0000256" key="2">
    <source>
        <dbReference type="ARBA" id="ARBA00001946"/>
    </source>
</evidence>
<keyword evidence="7 8" id="KW-0460">Magnesium</keyword>
<keyword evidence="6" id="KW-0889">Transcription antitermination</keyword>
<feature type="binding site" evidence="8">
    <location>
        <position position="210"/>
    </location>
    <ligand>
        <name>Mg(2+)</name>
        <dbReference type="ChEBI" id="CHEBI:18420"/>
        <label>1</label>
        <note>catalytic</note>
    </ligand>
</feature>
<evidence type="ECO:0000256" key="7">
    <source>
        <dbReference type="ARBA" id="ARBA00022842"/>
    </source>
</evidence>
<name>A0A1R4HHL4_9GAMM</name>
<comment type="cofactor">
    <cofactor evidence="2 8 9">
        <name>Mg(2+)</name>
        <dbReference type="ChEBI" id="CHEBI:18420"/>
    </cofactor>
</comment>
<dbReference type="Gene3D" id="3.30.540.10">
    <property type="entry name" value="Fructose-1,6-Bisphosphatase, subunit A, domain 1"/>
    <property type="match status" value="1"/>
</dbReference>
<dbReference type="PRINTS" id="PR00377">
    <property type="entry name" value="IMPHPHTASES"/>
</dbReference>
<dbReference type="GO" id="GO:0031564">
    <property type="term" value="P:transcription antitermination"/>
    <property type="evidence" value="ECO:0007669"/>
    <property type="project" value="UniProtKB-KW"/>
</dbReference>
<evidence type="ECO:0000256" key="8">
    <source>
        <dbReference type="PIRSR" id="PIRSR600760-2"/>
    </source>
</evidence>
<dbReference type="InterPro" id="IPR020550">
    <property type="entry name" value="Inositol_monophosphatase_CS"/>
</dbReference>
<evidence type="ECO:0000256" key="9">
    <source>
        <dbReference type="RuleBase" id="RU364068"/>
    </source>
</evidence>
<dbReference type="Gene3D" id="3.40.190.80">
    <property type="match status" value="1"/>
</dbReference>
<dbReference type="FunFam" id="3.40.190.80:FF:000020">
    <property type="entry name" value="Fructose-1,6-bisphosphatase/inositol-1-monophosphatase"/>
    <property type="match status" value="1"/>
</dbReference>
<comment type="catalytic activity">
    <reaction evidence="1 9">
        <text>a myo-inositol phosphate + H2O = myo-inositol + phosphate</text>
        <dbReference type="Rhea" id="RHEA:24056"/>
        <dbReference type="ChEBI" id="CHEBI:15377"/>
        <dbReference type="ChEBI" id="CHEBI:17268"/>
        <dbReference type="ChEBI" id="CHEBI:43474"/>
        <dbReference type="ChEBI" id="CHEBI:84139"/>
        <dbReference type="EC" id="3.1.3.25"/>
    </reaction>
</comment>
<dbReference type="SUPFAM" id="SSF56655">
    <property type="entry name" value="Carbohydrate phosphatase"/>
    <property type="match status" value="1"/>
</dbReference>
<dbReference type="PANTHER" id="PTHR20854:SF4">
    <property type="entry name" value="INOSITOL-1-MONOPHOSPHATASE-RELATED"/>
    <property type="match status" value="1"/>
</dbReference>
<dbReference type="GO" id="GO:0007165">
    <property type="term" value="P:signal transduction"/>
    <property type="evidence" value="ECO:0007669"/>
    <property type="project" value="TreeGrafter"/>
</dbReference>
<protein>
    <recommendedName>
        <fullName evidence="9">Inositol-1-monophosphatase</fullName>
        <ecNumber evidence="9">3.1.3.25</ecNumber>
    </recommendedName>
</protein>
<keyword evidence="4 8" id="KW-0479">Metal-binding</keyword>
<dbReference type="Proteomes" id="UP000195667">
    <property type="component" value="Unassembled WGS sequence"/>
</dbReference>
<feature type="binding site" evidence="8">
    <location>
        <position position="82"/>
    </location>
    <ligand>
        <name>Mg(2+)</name>
        <dbReference type="ChEBI" id="CHEBI:18420"/>
        <label>1</label>
        <note>catalytic</note>
    </ligand>
</feature>
<dbReference type="GO" id="GO:0046872">
    <property type="term" value="F:metal ion binding"/>
    <property type="evidence" value="ECO:0007669"/>
    <property type="project" value="UniProtKB-KW"/>
</dbReference>
<dbReference type="Pfam" id="PF00459">
    <property type="entry name" value="Inositol_P"/>
    <property type="match status" value="1"/>
</dbReference>
<reference evidence="11" key="1">
    <citation type="submission" date="2017-02" db="EMBL/GenBank/DDBJ databases">
        <authorList>
            <person name="Daims H."/>
        </authorList>
    </citation>
    <scope>NUCLEOTIDE SEQUENCE [LARGE SCALE GENOMIC DNA]</scope>
</reference>
<dbReference type="EC" id="3.1.3.25" evidence="9"/>
<proteinExistence type="inferred from homology"/>
<dbReference type="InterPro" id="IPR000760">
    <property type="entry name" value="Inositol_monophosphatase-like"/>
</dbReference>
<dbReference type="FunFam" id="3.30.540.10:FF:000003">
    <property type="entry name" value="Inositol-1-monophosphatase"/>
    <property type="match status" value="1"/>
</dbReference>
<dbReference type="GO" id="GO:0046854">
    <property type="term" value="P:phosphatidylinositol phosphate biosynthetic process"/>
    <property type="evidence" value="ECO:0007669"/>
    <property type="project" value="InterPro"/>
</dbReference>
<evidence type="ECO:0000256" key="6">
    <source>
        <dbReference type="ARBA" id="ARBA00022814"/>
    </source>
</evidence>
<evidence type="ECO:0000313" key="11">
    <source>
        <dbReference type="Proteomes" id="UP000195667"/>
    </source>
</evidence>
<dbReference type="PROSITE" id="PS00629">
    <property type="entry name" value="IMP_1"/>
    <property type="match status" value="1"/>
</dbReference>
<dbReference type="InterPro" id="IPR033942">
    <property type="entry name" value="IMPase"/>
</dbReference>
<sequence>MPVSRIILEEIIREAGDIALAQFKNLKNLQITQKSPRDFVTEADIAVEQFLKDKLSTHYPQFGFWGEESGQSADQLSRWVVDPIDGTHSFTKGQYFWGISVALEINQQLIFGAVYAPALDDYYYAEKGKGAWKNGQSITVSSETDLANAMIATGFACLRADLKDNNLQRFCRIAQKTTGHRRFGSAALDLCFVADGQVDAFWEQALNLYDIAAGALIAQEAGASVTDFAGNPGVFPEHILVTNGKILSQILPLMY</sequence>
<dbReference type="AlphaFoldDB" id="A0A1R4HHL4"/>
<evidence type="ECO:0000313" key="10">
    <source>
        <dbReference type="EMBL" id="SJM95511.1"/>
    </source>
</evidence>
<feature type="binding site" evidence="8">
    <location>
        <position position="85"/>
    </location>
    <ligand>
        <name>Mg(2+)</name>
        <dbReference type="ChEBI" id="CHEBI:18420"/>
        <label>1</label>
        <note>catalytic</note>
    </ligand>
</feature>
<dbReference type="InterPro" id="IPR020583">
    <property type="entry name" value="Inositol_monoP_metal-BS"/>
</dbReference>
<dbReference type="OrthoDB" id="9785695at2"/>
<keyword evidence="5 9" id="KW-0378">Hydrolase</keyword>
<evidence type="ECO:0000256" key="5">
    <source>
        <dbReference type="ARBA" id="ARBA00022801"/>
    </source>
</evidence>
<dbReference type="InterPro" id="IPR022337">
    <property type="entry name" value="Inositol_monophosphatase_SuhB"/>
</dbReference>
<dbReference type="GO" id="GO:0006020">
    <property type="term" value="P:inositol metabolic process"/>
    <property type="evidence" value="ECO:0007669"/>
    <property type="project" value="TreeGrafter"/>
</dbReference>
<accession>A0A1R4HHL4</accession>
<evidence type="ECO:0000256" key="3">
    <source>
        <dbReference type="ARBA" id="ARBA00009759"/>
    </source>
</evidence>
<dbReference type="GO" id="GO:0008934">
    <property type="term" value="F:inositol monophosphate 1-phosphatase activity"/>
    <property type="evidence" value="ECO:0007669"/>
    <property type="project" value="InterPro"/>
</dbReference>
<keyword evidence="11" id="KW-1185">Reference proteome</keyword>
<keyword evidence="6" id="KW-0804">Transcription</keyword>
<organism evidence="10 11">
    <name type="scientific">Crenothrix polyspora</name>
    <dbReference type="NCBI Taxonomy" id="360316"/>
    <lineage>
        <taxon>Bacteria</taxon>
        <taxon>Pseudomonadati</taxon>
        <taxon>Pseudomonadota</taxon>
        <taxon>Gammaproteobacteria</taxon>
        <taxon>Methylococcales</taxon>
        <taxon>Crenotrichaceae</taxon>
        <taxon>Crenothrix</taxon>
    </lineage>
</organism>
<evidence type="ECO:0000256" key="4">
    <source>
        <dbReference type="ARBA" id="ARBA00022723"/>
    </source>
</evidence>
<evidence type="ECO:0000256" key="1">
    <source>
        <dbReference type="ARBA" id="ARBA00001033"/>
    </source>
</evidence>